<dbReference type="PATRIC" id="fig|862908.3.peg.2007"/>
<dbReference type="Gene3D" id="1.20.1600.10">
    <property type="entry name" value="Outer membrane efflux proteins (OEP)"/>
    <property type="match status" value="1"/>
</dbReference>
<keyword evidence="5" id="KW-0998">Cell outer membrane</keyword>
<dbReference type="GO" id="GO:0015288">
    <property type="term" value="F:porin activity"/>
    <property type="evidence" value="ECO:0007669"/>
    <property type="project" value="TreeGrafter"/>
</dbReference>
<reference evidence="8" key="1">
    <citation type="journal article" date="2013" name="ISME J.">
        <title>A small predatory core genome in the divergent marine Bacteriovorax marinus SJ and the terrestrial Bdellovibrio bacteriovorus.</title>
        <authorList>
            <person name="Crossman L.C."/>
            <person name="Chen H."/>
            <person name="Cerdeno-Tarraga A.M."/>
            <person name="Brooks K."/>
            <person name="Quail M.A."/>
            <person name="Pineiro S.A."/>
            <person name="Hobley L."/>
            <person name="Sockett R.E."/>
            <person name="Bentley S.D."/>
            <person name="Parkhill J."/>
            <person name="Williams H.N."/>
            <person name="Stine O.C."/>
        </authorList>
    </citation>
    <scope>NUCLEOTIDE SEQUENCE [LARGE SCALE GENOMIC DNA]</scope>
    <source>
        <strain evidence="8">ATCC BAA-682 / DSM 15412 / SJ</strain>
    </source>
</reference>
<gene>
    <name evidence="7" type="ordered locus">BMS_2110</name>
</gene>
<dbReference type="STRING" id="862908.BMS_2110"/>
<comment type="subcellular location">
    <subcellularLocation>
        <location evidence="1">Cell outer membrane</location>
    </subcellularLocation>
</comment>
<keyword evidence="6" id="KW-0732">Signal</keyword>
<evidence type="ECO:0000256" key="4">
    <source>
        <dbReference type="ARBA" id="ARBA00023136"/>
    </source>
</evidence>
<dbReference type="EMBL" id="FQ312005">
    <property type="protein sequence ID" value="CBW26919.1"/>
    <property type="molecule type" value="Genomic_DNA"/>
</dbReference>
<keyword evidence="8" id="KW-1185">Reference proteome</keyword>
<dbReference type="KEGG" id="bmx:BMS_2110"/>
<accession>E1X3J0</accession>
<sequence length="494" mass="57139">MSRMIKLLIFFLLLVAFNCNPQLEAAENGIVDNLLSKVREKSLSIQAYEDDKKSNEHIIESNLTLFETKGFVETSFERRDTPPLSPVSSLRQSAFKTTLGVSKIWEYGFETELSAGVLDSSTDYPNSFSPPEYSYISPTVEFKFKTSLFQTLLGHEYDYFRKKNEAQNRYISYKAEDQQKLTLVTALTEYAQLLEAQEELNFQKKICSEVGQQVRKLNSKYKKRSISRREYLLGMKENSTCTVSVSNILKRVIELENSFLATYNINIQEISVVKADQLFKTLKDSFRKNKTFKQQDKILTSEMKLLALESEATQYDYQELMEKNKPNLDLEIRAGSVGVNESYSKVYSNLLEDQSIYITAALKLELPIKNRAINATAIATKYKVAAINKRETLARNRALKRYETLKDILEKDFKIYDEYLNTISLSEDVYKEAKKDFNNGRLDFNDLSEFSKGLIEDQKKISTHRISLLLRVVEFLDYHNFFDNYIVSKNVEGV</sequence>
<name>E1X3J0_HALMS</name>
<keyword evidence="4" id="KW-0472">Membrane</keyword>
<dbReference type="GO" id="GO:1990281">
    <property type="term" value="C:efflux pump complex"/>
    <property type="evidence" value="ECO:0007669"/>
    <property type="project" value="TreeGrafter"/>
</dbReference>
<evidence type="ECO:0000256" key="1">
    <source>
        <dbReference type="ARBA" id="ARBA00004442"/>
    </source>
</evidence>
<proteinExistence type="predicted"/>
<dbReference type="SUPFAM" id="SSF56954">
    <property type="entry name" value="Outer membrane efflux proteins (OEP)"/>
    <property type="match status" value="1"/>
</dbReference>
<dbReference type="GO" id="GO:0015562">
    <property type="term" value="F:efflux transmembrane transporter activity"/>
    <property type="evidence" value="ECO:0007669"/>
    <property type="project" value="InterPro"/>
</dbReference>
<dbReference type="Proteomes" id="UP000008963">
    <property type="component" value="Chromosome"/>
</dbReference>
<evidence type="ECO:0000313" key="7">
    <source>
        <dbReference type="EMBL" id="CBW26919.1"/>
    </source>
</evidence>
<dbReference type="AlphaFoldDB" id="E1X3J0"/>
<dbReference type="PANTHER" id="PTHR30026">
    <property type="entry name" value="OUTER MEMBRANE PROTEIN TOLC"/>
    <property type="match status" value="1"/>
</dbReference>
<dbReference type="InterPro" id="IPR051906">
    <property type="entry name" value="TolC-like"/>
</dbReference>
<evidence type="ECO:0000256" key="6">
    <source>
        <dbReference type="SAM" id="SignalP"/>
    </source>
</evidence>
<protein>
    <submittedName>
        <fullName evidence="7">Exported protein</fullName>
    </submittedName>
</protein>
<feature type="chain" id="PRO_5003154474" evidence="6">
    <location>
        <begin position="26"/>
        <end position="494"/>
    </location>
</feature>
<dbReference type="PANTHER" id="PTHR30026:SF20">
    <property type="entry name" value="OUTER MEMBRANE PROTEIN TOLC"/>
    <property type="match status" value="1"/>
</dbReference>
<organism evidence="7 8">
    <name type="scientific">Halobacteriovorax marinus (strain ATCC BAA-682 / DSM 15412 / SJ)</name>
    <name type="common">Bacteriovorax marinus</name>
    <dbReference type="NCBI Taxonomy" id="862908"/>
    <lineage>
        <taxon>Bacteria</taxon>
        <taxon>Pseudomonadati</taxon>
        <taxon>Bdellovibrionota</taxon>
        <taxon>Bacteriovoracia</taxon>
        <taxon>Bacteriovoracales</taxon>
        <taxon>Halobacteriovoraceae</taxon>
        <taxon>Halobacteriovorax</taxon>
    </lineage>
</organism>
<dbReference type="HOGENOM" id="CLU_551826_0_0_7"/>
<dbReference type="GO" id="GO:0009279">
    <property type="term" value="C:cell outer membrane"/>
    <property type="evidence" value="ECO:0007669"/>
    <property type="project" value="UniProtKB-SubCell"/>
</dbReference>
<evidence type="ECO:0000256" key="2">
    <source>
        <dbReference type="ARBA" id="ARBA00022452"/>
    </source>
</evidence>
<keyword evidence="2" id="KW-1134">Transmembrane beta strand</keyword>
<feature type="signal peptide" evidence="6">
    <location>
        <begin position="1"/>
        <end position="25"/>
    </location>
</feature>
<evidence type="ECO:0000313" key="8">
    <source>
        <dbReference type="Proteomes" id="UP000008963"/>
    </source>
</evidence>
<evidence type="ECO:0000256" key="5">
    <source>
        <dbReference type="ARBA" id="ARBA00023237"/>
    </source>
</evidence>
<dbReference type="eggNOG" id="COG1538">
    <property type="taxonomic scope" value="Bacteria"/>
</dbReference>
<keyword evidence="3" id="KW-0812">Transmembrane</keyword>
<evidence type="ECO:0000256" key="3">
    <source>
        <dbReference type="ARBA" id="ARBA00022692"/>
    </source>
</evidence>